<proteinExistence type="predicted"/>
<dbReference type="Proteomes" id="UP000494206">
    <property type="component" value="Unassembled WGS sequence"/>
</dbReference>
<dbReference type="Pfam" id="PF21549">
    <property type="entry name" value="PRDM2_PR"/>
    <property type="match status" value="1"/>
</dbReference>
<evidence type="ECO:0000256" key="5">
    <source>
        <dbReference type="ARBA" id="ARBA00023242"/>
    </source>
</evidence>
<evidence type="ECO:0000256" key="1">
    <source>
        <dbReference type="ARBA" id="ARBA00004123"/>
    </source>
</evidence>
<organism evidence="7 8">
    <name type="scientific">Caenorhabditis bovis</name>
    <dbReference type="NCBI Taxonomy" id="2654633"/>
    <lineage>
        <taxon>Eukaryota</taxon>
        <taxon>Metazoa</taxon>
        <taxon>Ecdysozoa</taxon>
        <taxon>Nematoda</taxon>
        <taxon>Chromadorea</taxon>
        <taxon>Rhabditida</taxon>
        <taxon>Rhabditina</taxon>
        <taxon>Rhabditomorpha</taxon>
        <taxon>Rhabditoidea</taxon>
        <taxon>Rhabditidae</taxon>
        <taxon>Peloderinae</taxon>
        <taxon>Caenorhabditis</taxon>
    </lineage>
</organism>
<comment type="subcellular location">
    <subcellularLocation>
        <location evidence="1">Nucleus</location>
    </subcellularLocation>
</comment>
<dbReference type="Gene3D" id="2.170.270.10">
    <property type="entry name" value="SET domain"/>
    <property type="match status" value="1"/>
</dbReference>
<keyword evidence="4" id="KW-0949">S-adenosyl-L-methionine</keyword>
<keyword evidence="8" id="KW-1185">Reference proteome</keyword>
<dbReference type="PROSITE" id="PS50280">
    <property type="entry name" value="SET"/>
    <property type="match status" value="1"/>
</dbReference>
<dbReference type="SMART" id="SM00317">
    <property type="entry name" value="SET"/>
    <property type="match status" value="1"/>
</dbReference>
<protein>
    <recommendedName>
        <fullName evidence="6">SET domain-containing protein</fullName>
    </recommendedName>
</protein>
<dbReference type="GO" id="GO:0032259">
    <property type="term" value="P:methylation"/>
    <property type="evidence" value="ECO:0007669"/>
    <property type="project" value="UniProtKB-KW"/>
</dbReference>
<evidence type="ECO:0000313" key="7">
    <source>
        <dbReference type="EMBL" id="CAB3401692.1"/>
    </source>
</evidence>
<evidence type="ECO:0000256" key="2">
    <source>
        <dbReference type="ARBA" id="ARBA00022603"/>
    </source>
</evidence>
<dbReference type="CDD" id="cd19193">
    <property type="entry name" value="PR-SET_PRDM7_9"/>
    <property type="match status" value="1"/>
</dbReference>
<evidence type="ECO:0000256" key="3">
    <source>
        <dbReference type="ARBA" id="ARBA00022679"/>
    </source>
</evidence>
<evidence type="ECO:0000313" key="8">
    <source>
        <dbReference type="Proteomes" id="UP000494206"/>
    </source>
</evidence>
<keyword evidence="5" id="KW-0539">Nucleus</keyword>
<keyword evidence="3" id="KW-0808">Transferase</keyword>
<dbReference type="InterPro" id="IPR001214">
    <property type="entry name" value="SET_dom"/>
</dbReference>
<accession>A0A8S1EUT7</accession>
<comment type="caution">
    <text evidence="7">The sequence shown here is derived from an EMBL/GenBank/DDBJ whole genome shotgun (WGS) entry which is preliminary data.</text>
</comment>
<evidence type="ECO:0000259" key="6">
    <source>
        <dbReference type="PROSITE" id="PS50280"/>
    </source>
</evidence>
<gene>
    <name evidence="7" type="ORF">CBOVIS_LOCUS4404</name>
</gene>
<dbReference type="GO" id="GO:0042054">
    <property type="term" value="F:histone methyltransferase activity"/>
    <property type="evidence" value="ECO:0007669"/>
    <property type="project" value="InterPro"/>
</dbReference>
<dbReference type="InterPro" id="IPR044417">
    <property type="entry name" value="PRDM7_9_PR-SET"/>
</dbReference>
<feature type="domain" description="SET" evidence="6">
    <location>
        <begin position="125"/>
        <end position="239"/>
    </location>
</feature>
<dbReference type="SUPFAM" id="SSF82199">
    <property type="entry name" value="SET domain"/>
    <property type="match status" value="1"/>
</dbReference>
<name>A0A8S1EUT7_9PELO</name>
<sequence length="263" mass="29848">MATQVQIPGICDPEAAIEHIRDELKYKVCVDLRDGAISIQSHPAGGKLDPKLFTEIQEIAEAEVNGLGTKISDRDYNDDLDIHCDRCNQFYRPYCKLHPLYRIQDKIPSDSDKSGLPYALRTLPPLFAVTDSKIPGAGLGVVANSFIPVGMVFGPYKGVRCAKKSEFHMDGYAWEINGKDGKLIYVDGSNPEKSNWLRYINSPRHEAEQNMLAFQINGKVFYRVIKPIKINDELLVWYGSKFGNDFVHKCRMPPKRQQNPFIW</sequence>
<dbReference type="InterPro" id="IPR046341">
    <property type="entry name" value="SET_dom_sf"/>
</dbReference>
<keyword evidence="2" id="KW-0489">Methyltransferase</keyword>
<dbReference type="OrthoDB" id="40579at2759"/>
<dbReference type="EMBL" id="CADEPM010000003">
    <property type="protein sequence ID" value="CAB3401692.1"/>
    <property type="molecule type" value="Genomic_DNA"/>
</dbReference>
<dbReference type="GO" id="GO:0005634">
    <property type="term" value="C:nucleus"/>
    <property type="evidence" value="ECO:0007669"/>
    <property type="project" value="UniProtKB-SubCell"/>
</dbReference>
<evidence type="ECO:0000256" key="4">
    <source>
        <dbReference type="ARBA" id="ARBA00022691"/>
    </source>
</evidence>
<dbReference type="AlphaFoldDB" id="A0A8S1EUT7"/>
<reference evidence="7 8" key="1">
    <citation type="submission" date="2020-04" db="EMBL/GenBank/DDBJ databases">
        <authorList>
            <person name="Laetsch R D."/>
            <person name="Stevens L."/>
            <person name="Kumar S."/>
            <person name="Blaxter L. M."/>
        </authorList>
    </citation>
    <scope>NUCLEOTIDE SEQUENCE [LARGE SCALE GENOMIC DNA]</scope>
</reference>